<dbReference type="STRING" id="13249.T1IAY6"/>
<dbReference type="InParanoid" id="T1IAY6"/>
<dbReference type="EnsemblMetazoa" id="RPRC013457-RA">
    <property type="protein sequence ID" value="RPRC013457-PA"/>
    <property type="gene ID" value="RPRC013457"/>
</dbReference>
<dbReference type="OMA" id="IVETTHY"/>
<keyword evidence="3" id="KW-0808">Transferase</keyword>
<evidence type="ECO:0000313" key="5">
    <source>
        <dbReference type="Proteomes" id="UP000015103"/>
    </source>
</evidence>
<sequence>MEVSLALCVVAAVCALAVNIRAAEILLVFPLPMKSHYYTLLPLINSLADKGHHVTSYSSLPFGPHLNITEHLFDYDLPAKLGKKDMTKMGTSVTLLMEIHDMGYQSALSFFKTKQFRELMKSTRKYDALITVNIIQEYLAALQHKFNTTNIEILPHANSPVICLLNGIPFNPSYYVDVKLPYTDRMVFMERLHNTYNVLVSWFVTYFIIIRRMANIADQYIRYPNWEYRPPLERLIMNKSLILVNGHHVLNYPYPLPPHVRDIAGISIRPNQPLPKNIEDFITSWPNGVIVLSWGSAVTGSMADSAKTDKILLSAFAELKYGVLFKNVKYLFCTKQIARLDNYLTNNIIIPSHKNVKVFLTHGGYNSIVETTHYGVPVVLTPFFMDQRKNARKLIEVKVGVQLLPENLTKESLIWAINEVAANHRYKDAAIKRSEMFRDRPMSPAQEAVYWIEYVIRHGDVLRPASTEMSFFQLLLLDVMAFSVLI</sequence>
<protein>
    <submittedName>
        <fullName evidence="4">Uncharacterized protein</fullName>
    </submittedName>
</protein>
<organism evidence="4 5">
    <name type="scientific">Rhodnius prolixus</name>
    <name type="common">Triatomid bug</name>
    <dbReference type="NCBI Taxonomy" id="13249"/>
    <lineage>
        <taxon>Eukaryota</taxon>
        <taxon>Metazoa</taxon>
        <taxon>Ecdysozoa</taxon>
        <taxon>Arthropoda</taxon>
        <taxon>Hexapoda</taxon>
        <taxon>Insecta</taxon>
        <taxon>Pterygota</taxon>
        <taxon>Neoptera</taxon>
        <taxon>Paraneoptera</taxon>
        <taxon>Hemiptera</taxon>
        <taxon>Heteroptera</taxon>
        <taxon>Panheteroptera</taxon>
        <taxon>Cimicomorpha</taxon>
        <taxon>Reduviidae</taxon>
        <taxon>Triatominae</taxon>
        <taxon>Rhodnius</taxon>
    </lineage>
</organism>
<dbReference type="SUPFAM" id="SSF53756">
    <property type="entry name" value="UDP-Glycosyltransferase/glycogen phosphorylase"/>
    <property type="match status" value="1"/>
</dbReference>
<dbReference type="PANTHER" id="PTHR48043:SF159">
    <property type="entry name" value="EG:EG0003.4 PROTEIN-RELATED"/>
    <property type="match status" value="1"/>
</dbReference>
<evidence type="ECO:0000256" key="3">
    <source>
        <dbReference type="ARBA" id="ARBA00022679"/>
    </source>
</evidence>
<dbReference type="Gene3D" id="3.40.50.2000">
    <property type="entry name" value="Glycogen Phosphorylase B"/>
    <property type="match status" value="1"/>
</dbReference>
<dbReference type="GO" id="GO:0008194">
    <property type="term" value="F:UDP-glycosyltransferase activity"/>
    <property type="evidence" value="ECO:0007669"/>
    <property type="project" value="InterPro"/>
</dbReference>
<evidence type="ECO:0000256" key="1">
    <source>
        <dbReference type="ARBA" id="ARBA00009995"/>
    </source>
</evidence>
<dbReference type="HOGENOM" id="CLU_012949_0_0_1"/>
<comment type="similarity">
    <text evidence="1">Belongs to the UDP-glycosyltransferase family.</text>
</comment>
<dbReference type="eggNOG" id="KOG1192">
    <property type="taxonomic scope" value="Eukaryota"/>
</dbReference>
<dbReference type="InterPro" id="IPR050271">
    <property type="entry name" value="UDP-glycosyltransferase"/>
</dbReference>
<evidence type="ECO:0000313" key="4">
    <source>
        <dbReference type="EnsemblMetazoa" id="RPRC013457-PA"/>
    </source>
</evidence>
<dbReference type="Proteomes" id="UP000015103">
    <property type="component" value="Unassembled WGS sequence"/>
</dbReference>
<dbReference type="PANTHER" id="PTHR48043">
    <property type="entry name" value="EG:EG0003.4 PROTEIN-RELATED"/>
    <property type="match status" value="1"/>
</dbReference>
<accession>T1IAY6</accession>
<dbReference type="AlphaFoldDB" id="T1IAY6"/>
<keyword evidence="2" id="KW-0328">Glycosyltransferase</keyword>
<dbReference type="EMBL" id="ACPB03000174">
    <property type="status" value="NOT_ANNOTATED_CDS"/>
    <property type="molecule type" value="Genomic_DNA"/>
</dbReference>
<dbReference type="InterPro" id="IPR002213">
    <property type="entry name" value="UDP_glucos_trans"/>
</dbReference>
<dbReference type="CDD" id="cd03784">
    <property type="entry name" value="GT1_Gtf-like"/>
    <property type="match status" value="1"/>
</dbReference>
<keyword evidence="5" id="KW-1185">Reference proteome</keyword>
<name>T1IAY6_RHOPR</name>
<reference evidence="4" key="1">
    <citation type="submission" date="2015-05" db="UniProtKB">
        <authorList>
            <consortium name="EnsemblMetazoa"/>
        </authorList>
    </citation>
    <scope>IDENTIFICATION</scope>
</reference>
<proteinExistence type="inferred from homology"/>
<dbReference type="VEuPathDB" id="VectorBase:RPRC013457"/>
<dbReference type="Pfam" id="PF00201">
    <property type="entry name" value="UDPGT"/>
    <property type="match status" value="1"/>
</dbReference>
<evidence type="ECO:0000256" key="2">
    <source>
        <dbReference type="ARBA" id="ARBA00022676"/>
    </source>
</evidence>